<evidence type="ECO:0000256" key="1">
    <source>
        <dbReference type="SAM" id="MobiDB-lite"/>
    </source>
</evidence>
<dbReference type="OrthoDB" id="3650623at2759"/>
<reference evidence="2 3" key="1">
    <citation type="submission" date="2015-07" db="EMBL/GenBank/DDBJ databases">
        <title>Comparative genomics of the Sigatoka disease complex on banana suggests a link between parallel evolutionary changes in Pseudocercospora fijiensis and Pseudocercospora eumusae and increased virulence on the banana host.</title>
        <authorList>
            <person name="Chang T.-C."/>
            <person name="Salvucci A."/>
            <person name="Crous P.W."/>
            <person name="Stergiopoulos I."/>
        </authorList>
    </citation>
    <scope>NUCLEOTIDE SEQUENCE [LARGE SCALE GENOMIC DNA]</scope>
    <source>
        <strain evidence="2 3">CBS 114824</strain>
    </source>
</reference>
<accession>A0A139HVF5</accession>
<feature type="region of interest" description="Disordered" evidence="1">
    <location>
        <begin position="311"/>
        <end position="408"/>
    </location>
</feature>
<proteinExistence type="predicted"/>
<evidence type="ECO:0000313" key="3">
    <source>
        <dbReference type="Proteomes" id="UP000070133"/>
    </source>
</evidence>
<sequence>MIVNISCALLAWAKSSGCGHFYHLEESLQTLLFYLERCATAHVQSDIHRVQSASVALEPRLAQRISKKDKNPAERMNLLEKYRQRECVEKSDWDKDKFFWAVSHLCRWRHPPPPLMRAASEYLIESRFSANVLPEMDDTPLLKLVQTLEALQKLRIMLLSRCPGFQQIRNIGDTMHFPDQPRSIMRKIIEEELHYTSGCSDFDQLLEDHGEWSKTHSYRIKDALGKFVAQKYPRDGGKLSEPALEKAIECRKAMKGFWKVIREAHISRLTVTNEHVSPDDVESSKEVQIMHQYHRADKEIENLQERLDATRAKKAAAADARGAKRSARAAEVRELETHGGVPTSDTPSPTKRRKTEKDKKATKGAKKITAGALRDELPEPAGVLEADQDDYAPADEPDKAPDPIPVTKDHYKVFALSERDQ</sequence>
<name>A0A139HVF5_9PEZI</name>
<feature type="compositionally biased region" description="Acidic residues" evidence="1">
    <location>
        <begin position="386"/>
        <end position="395"/>
    </location>
</feature>
<feature type="compositionally biased region" description="Basic and acidic residues" evidence="1">
    <location>
        <begin position="396"/>
        <end position="408"/>
    </location>
</feature>
<dbReference type="Proteomes" id="UP000070133">
    <property type="component" value="Unassembled WGS sequence"/>
</dbReference>
<evidence type="ECO:0000313" key="2">
    <source>
        <dbReference type="EMBL" id="KXT06332.1"/>
    </source>
</evidence>
<organism evidence="2 3">
    <name type="scientific">Pseudocercospora eumusae</name>
    <dbReference type="NCBI Taxonomy" id="321146"/>
    <lineage>
        <taxon>Eukaryota</taxon>
        <taxon>Fungi</taxon>
        <taxon>Dikarya</taxon>
        <taxon>Ascomycota</taxon>
        <taxon>Pezizomycotina</taxon>
        <taxon>Dothideomycetes</taxon>
        <taxon>Dothideomycetidae</taxon>
        <taxon>Mycosphaerellales</taxon>
        <taxon>Mycosphaerellaceae</taxon>
        <taxon>Pseudocercospora</taxon>
    </lineage>
</organism>
<protein>
    <submittedName>
        <fullName evidence="2">Uncharacterized protein</fullName>
    </submittedName>
</protein>
<keyword evidence="3" id="KW-1185">Reference proteome</keyword>
<dbReference type="AlphaFoldDB" id="A0A139HVF5"/>
<dbReference type="EMBL" id="LFZN01000007">
    <property type="protein sequence ID" value="KXT06332.1"/>
    <property type="molecule type" value="Genomic_DNA"/>
</dbReference>
<gene>
    <name evidence="2" type="ORF">AC578_9162</name>
</gene>
<feature type="compositionally biased region" description="Basic and acidic residues" evidence="1">
    <location>
        <begin position="328"/>
        <end position="337"/>
    </location>
</feature>
<comment type="caution">
    <text evidence="2">The sequence shown here is derived from an EMBL/GenBank/DDBJ whole genome shotgun (WGS) entry which is preliminary data.</text>
</comment>